<gene>
    <name evidence="4" type="ORF">NQ314_008786</name>
</gene>
<dbReference type="InterPro" id="IPR004344">
    <property type="entry name" value="TTL/TTLL_fam"/>
</dbReference>
<evidence type="ECO:0000256" key="2">
    <source>
        <dbReference type="ARBA" id="ARBA00022741"/>
    </source>
</evidence>
<proteinExistence type="predicted"/>
<accession>A0AAV8Y5V6</accession>
<dbReference type="Proteomes" id="UP001162156">
    <property type="component" value="Unassembled WGS sequence"/>
</dbReference>
<dbReference type="PANTHER" id="PTHR12241:SF162">
    <property type="entry name" value="TUBULIN MONOGLUTAMYLASE TTLL4"/>
    <property type="match status" value="1"/>
</dbReference>
<evidence type="ECO:0000256" key="3">
    <source>
        <dbReference type="ARBA" id="ARBA00022840"/>
    </source>
</evidence>
<evidence type="ECO:0000256" key="1">
    <source>
        <dbReference type="ARBA" id="ARBA00022598"/>
    </source>
</evidence>
<dbReference type="EMBL" id="JANEYF010002419">
    <property type="protein sequence ID" value="KAJ8946802.1"/>
    <property type="molecule type" value="Genomic_DNA"/>
</dbReference>
<keyword evidence="5" id="KW-1185">Reference proteome</keyword>
<sequence length="174" mass="20526">MSLLQVNISPSLHSASPLDAHVKGPLVQTLFDMAQFHLPPKLAQSIRQSPQCFDSRIYTTTLTKKERSKHIAFTEYECREDYLYDILKDLTGDDVRHLTRAEDEFVVKGKFEKIFPNSQSHKYLNFMEPRYYNRLFDAWETKYAGRRDDGKYIFLLYILPYQSFRINLPVFSTL</sequence>
<dbReference type="GO" id="GO:0015631">
    <property type="term" value="F:tubulin binding"/>
    <property type="evidence" value="ECO:0007669"/>
    <property type="project" value="TreeGrafter"/>
</dbReference>
<keyword evidence="1" id="KW-0436">Ligase</keyword>
<keyword evidence="2" id="KW-0547">Nucleotide-binding</keyword>
<evidence type="ECO:0000313" key="4">
    <source>
        <dbReference type="EMBL" id="KAJ8946802.1"/>
    </source>
</evidence>
<organism evidence="4 5">
    <name type="scientific">Rhamnusium bicolor</name>
    <dbReference type="NCBI Taxonomy" id="1586634"/>
    <lineage>
        <taxon>Eukaryota</taxon>
        <taxon>Metazoa</taxon>
        <taxon>Ecdysozoa</taxon>
        <taxon>Arthropoda</taxon>
        <taxon>Hexapoda</taxon>
        <taxon>Insecta</taxon>
        <taxon>Pterygota</taxon>
        <taxon>Neoptera</taxon>
        <taxon>Endopterygota</taxon>
        <taxon>Coleoptera</taxon>
        <taxon>Polyphaga</taxon>
        <taxon>Cucujiformia</taxon>
        <taxon>Chrysomeloidea</taxon>
        <taxon>Cerambycidae</taxon>
        <taxon>Lepturinae</taxon>
        <taxon>Rhagiini</taxon>
        <taxon>Rhamnusium</taxon>
    </lineage>
</organism>
<keyword evidence="3" id="KW-0067">ATP-binding</keyword>
<dbReference type="Pfam" id="PF03133">
    <property type="entry name" value="TTL"/>
    <property type="match status" value="1"/>
</dbReference>
<dbReference type="GO" id="GO:0070740">
    <property type="term" value="F:tubulin-glutamic acid ligase activity"/>
    <property type="evidence" value="ECO:0007669"/>
    <property type="project" value="TreeGrafter"/>
</dbReference>
<protein>
    <submittedName>
        <fullName evidence="4">Uncharacterized protein</fullName>
    </submittedName>
</protein>
<comment type="caution">
    <text evidence="4">The sequence shown here is derived from an EMBL/GenBank/DDBJ whole genome shotgun (WGS) entry which is preliminary data.</text>
</comment>
<evidence type="ECO:0000313" key="5">
    <source>
        <dbReference type="Proteomes" id="UP001162156"/>
    </source>
</evidence>
<dbReference type="GO" id="GO:0005524">
    <property type="term" value="F:ATP binding"/>
    <property type="evidence" value="ECO:0007669"/>
    <property type="project" value="UniProtKB-KW"/>
</dbReference>
<dbReference type="PANTHER" id="PTHR12241">
    <property type="entry name" value="TUBULIN POLYGLUTAMYLASE"/>
    <property type="match status" value="1"/>
</dbReference>
<dbReference type="GO" id="GO:0036064">
    <property type="term" value="C:ciliary basal body"/>
    <property type="evidence" value="ECO:0007669"/>
    <property type="project" value="TreeGrafter"/>
</dbReference>
<dbReference type="GO" id="GO:0000226">
    <property type="term" value="P:microtubule cytoskeleton organization"/>
    <property type="evidence" value="ECO:0007669"/>
    <property type="project" value="TreeGrafter"/>
</dbReference>
<reference evidence="4" key="1">
    <citation type="journal article" date="2023" name="Insect Mol. Biol.">
        <title>Genome sequencing provides insights into the evolution of gene families encoding plant cell wall-degrading enzymes in longhorned beetles.</title>
        <authorList>
            <person name="Shin N.R."/>
            <person name="Okamura Y."/>
            <person name="Kirsch R."/>
            <person name="Pauchet Y."/>
        </authorList>
    </citation>
    <scope>NUCLEOTIDE SEQUENCE</scope>
    <source>
        <strain evidence="4">RBIC_L_NR</strain>
    </source>
</reference>
<name>A0AAV8Y5V6_9CUCU</name>
<dbReference type="AlphaFoldDB" id="A0AAV8Y5V6"/>